<evidence type="ECO:0000256" key="4">
    <source>
        <dbReference type="ARBA" id="ARBA00011245"/>
    </source>
</evidence>
<keyword evidence="7 17" id="KW-0285">Flavoprotein</keyword>
<comment type="catalytic activity">
    <reaction evidence="13">
        <text>a pyranoside + acceptor = a pyranosid-3-ulose + reduced acceptor.</text>
        <dbReference type="EC" id="1.1.99.29"/>
    </reaction>
</comment>
<evidence type="ECO:0000256" key="2">
    <source>
        <dbReference type="ARBA" id="ARBA00004613"/>
    </source>
</evidence>
<name>A0A8S0W634_CYCAE</name>
<comment type="catalytic activity">
    <reaction evidence="14">
        <text>a pyranoside + acceptor = a pyranosid-3,4-diulose + reduced acceptor.</text>
        <dbReference type="EC" id="1.1.99.29"/>
    </reaction>
</comment>
<dbReference type="Pfam" id="PF00732">
    <property type="entry name" value="GMC_oxred_N"/>
    <property type="match status" value="1"/>
</dbReference>
<feature type="domain" description="Glucose-methanol-choline oxidoreductase N-terminal" evidence="19">
    <location>
        <begin position="325"/>
        <end position="339"/>
    </location>
</feature>
<evidence type="ECO:0000313" key="20">
    <source>
        <dbReference type="EMBL" id="CAA7264104.1"/>
    </source>
</evidence>
<dbReference type="GO" id="GO:0033718">
    <property type="term" value="F:pyranose dehydrogenase (acceptor) activity"/>
    <property type="evidence" value="ECO:0007669"/>
    <property type="project" value="UniProtKB-EC"/>
</dbReference>
<dbReference type="Gene3D" id="3.30.560.10">
    <property type="entry name" value="Glucose Oxidase, domain 3"/>
    <property type="match status" value="1"/>
</dbReference>
<comment type="catalytic activity">
    <reaction evidence="12">
        <text>pyranose + acceptor = pyranos-3-ulose + reduced acceptor.</text>
        <dbReference type="EC" id="1.1.99.29"/>
    </reaction>
</comment>
<organism evidence="20 21">
    <name type="scientific">Cyclocybe aegerita</name>
    <name type="common">Black poplar mushroom</name>
    <name type="synonym">Agrocybe aegerita</name>
    <dbReference type="NCBI Taxonomy" id="1973307"/>
    <lineage>
        <taxon>Eukaryota</taxon>
        <taxon>Fungi</taxon>
        <taxon>Dikarya</taxon>
        <taxon>Basidiomycota</taxon>
        <taxon>Agaricomycotina</taxon>
        <taxon>Agaricomycetes</taxon>
        <taxon>Agaricomycetidae</taxon>
        <taxon>Agaricales</taxon>
        <taxon>Agaricineae</taxon>
        <taxon>Bolbitiaceae</taxon>
        <taxon>Cyclocybe</taxon>
    </lineage>
</organism>
<evidence type="ECO:0000256" key="5">
    <source>
        <dbReference type="ARBA" id="ARBA00013177"/>
    </source>
</evidence>
<dbReference type="EC" id="1.1.99.29" evidence="5"/>
<keyword evidence="6" id="KW-0964">Secreted</keyword>
<dbReference type="SUPFAM" id="SSF51905">
    <property type="entry name" value="FAD/NAD(P)-binding domain"/>
    <property type="match status" value="1"/>
</dbReference>
<dbReference type="PROSITE" id="PS00623">
    <property type="entry name" value="GMC_OXRED_1"/>
    <property type="match status" value="1"/>
</dbReference>
<dbReference type="GO" id="GO:0050660">
    <property type="term" value="F:flavin adenine dinucleotide binding"/>
    <property type="evidence" value="ECO:0007669"/>
    <property type="project" value="InterPro"/>
</dbReference>
<gene>
    <name evidence="20" type="ORF">AAE3_LOCUS6450</name>
</gene>
<evidence type="ECO:0000256" key="16">
    <source>
        <dbReference type="PIRSR" id="PIRSR000137-2"/>
    </source>
</evidence>
<comment type="caution">
    <text evidence="20">The sequence shown here is derived from an EMBL/GenBank/DDBJ whole genome shotgun (WGS) entry which is preliminary data.</text>
</comment>
<evidence type="ECO:0000256" key="15">
    <source>
        <dbReference type="PIRSR" id="PIRSR000137-1"/>
    </source>
</evidence>
<comment type="subcellular location">
    <subcellularLocation>
        <location evidence="2">Secreted</location>
    </subcellularLocation>
</comment>
<dbReference type="GO" id="GO:0005576">
    <property type="term" value="C:extracellular region"/>
    <property type="evidence" value="ECO:0007669"/>
    <property type="project" value="UniProtKB-SubCell"/>
</dbReference>
<evidence type="ECO:0000256" key="7">
    <source>
        <dbReference type="ARBA" id="ARBA00022630"/>
    </source>
</evidence>
<evidence type="ECO:0000256" key="17">
    <source>
        <dbReference type="RuleBase" id="RU003968"/>
    </source>
</evidence>
<dbReference type="Gene3D" id="3.50.50.60">
    <property type="entry name" value="FAD/NAD(P)-binding domain"/>
    <property type="match status" value="1"/>
</dbReference>
<dbReference type="InterPro" id="IPR007867">
    <property type="entry name" value="GMC_OxRtase_C"/>
</dbReference>
<evidence type="ECO:0000256" key="12">
    <source>
        <dbReference type="ARBA" id="ARBA00034029"/>
    </source>
</evidence>
<comment type="catalytic activity">
    <reaction evidence="10">
        <text>pyranose + acceptor = pyranos-2-ulose + reduced acceptor.</text>
        <dbReference type="EC" id="1.1.99.29"/>
    </reaction>
</comment>
<feature type="binding site" evidence="16">
    <location>
        <position position="138"/>
    </location>
    <ligand>
        <name>FAD</name>
        <dbReference type="ChEBI" id="CHEBI:57692"/>
    </ligand>
</feature>
<feature type="active site" description="Proton acceptor" evidence="15">
    <location>
        <position position="592"/>
    </location>
</feature>
<dbReference type="SUPFAM" id="SSF54373">
    <property type="entry name" value="FAD-linked reductases, C-terminal domain"/>
    <property type="match status" value="1"/>
</dbReference>
<evidence type="ECO:0000256" key="11">
    <source>
        <dbReference type="ARBA" id="ARBA00034010"/>
    </source>
</evidence>
<comment type="similarity">
    <text evidence="3 17">Belongs to the GMC oxidoreductase family.</text>
</comment>
<evidence type="ECO:0000256" key="13">
    <source>
        <dbReference type="ARBA" id="ARBA00034050"/>
    </source>
</evidence>
<keyword evidence="21" id="KW-1185">Reference proteome</keyword>
<feature type="domain" description="Glucose-methanol-choline oxidoreductase N-terminal" evidence="18">
    <location>
        <begin position="136"/>
        <end position="159"/>
    </location>
</feature>
<evidence type="ECO:0000259" key="19">
    <source>
        <dbReference type="PROSITE" id="PS00624"/>
    </source>
</evidence>
<reference evidence="20 21" key="1">
    <citation type="submission" date="2020-01" db="EMBL/GenBank/DDBJ databases">
        <authorList>
            <person name="Gupta K D."/>
        </authorList>
    </citation>
    <scope>NUCLEOTIDE SEQUENCE [LARGE SCALE GENOMIC DNA]</scope>
</reference>
<evidence type="ECO:0000256" key="10">
    <source>
        <dbReference type="ARBA" id="ARBA00033986"/>
    </source>
</evidence>
<dbReference type="EMBL" id="CACVBS010000043">
    <property type="protein sequence ID" value="CAA7264104.1"/>
    <property type="molecule type" value="Genomic_DNA"/>
</dbReference>
<evidence type="ECO:0000313" key="21">
    <source>
        <dbReference type="Proteomes" id="UP000467700"/>
    </source>
</evidence>
<dbReference type="OrthoDB" id="269227at2759"/>
<evidence type="ECO:0000256" key="3">
    <source>
        <dbReference type="ARBA" id="ARBA00010790"/>
    </source>
</evidence>
<dbReference type="PROSITE" id="PS00624">
    <property type="entry name" value="GMC_OXRED_2"/>
    <property type="match status" value="1"/>
</dbReference>
<feature type="active site" description="Proton donor" evidence="15">
    <location>
        <position position="548"/>
    </location>
</feature>
<evidence type="ECO:0000256" key="8">
    <source>
        <dbReference type="ARBA" id="ARBA00022827"/>
    </source>
</evidence>
<evidence type="ECO:0000259" key="18">
    <source>
        <dbReference type="PROSITE" id="PS00623"/>
    </source>
</evidence>
<dbReference type="PANTHER" id="PTHR11552:SF147">
    <property type="entry name" value="CHOLINE DEHYDROGENASE, MITOCHONDRIAL"/>
    <property type="match status" value="1"/>
</dbReference>
<proteinExistence type="inferred from homology"/>
<comment type="function">
    <text evidence="9">Catalyzes the single-oxidation or sequential double oxidation reaction of carbohydrates primarily at carbon-2 and/or carbon-3 with the concomitant reduction of the flavin. The enzyme exhibits a broad sugar substrate specificity, oxidizing different aldopyranoses to the corresponding C-1, C-2, C-3 or C-1,2, C-2,3 and C-3,4 (di)dehydro sugars with substrate-specific regioselectivity. Accepts only a narrow range of electron acceptors such as substituted benzoquinones and complexed metal ions and reacts extremely slowly with O(2) as acceptor. May play a role in the natural recycling of plant matter by oxidizing all major monosaccharides in lignocellulose and by reducing quinone compounds or reactive radical species generated during lignin depolymerization.</text>
</comment>
<comment type="cofactor">
    <cofactor evidence="1 16">
        <name>FAD</name>
        <dbReference type="ChEBI" id="CHEBI:57692"/>
    </cofactor>
</comment>
<evidence type="ECO:0000256" key="6">
    <source>
        <dbReference type="ARBA" id="ARBA00022525"/>
    </source>
</evidence>
<protein>
    <recommendedName>
        <fullName evidence="5">pyranose dehydrogenase (acceptor)</fullName>
        <ecNumber evidence="5">1.1.99.29</ecNumber>
    </recommendedName>
</protein>
<dbReference type="InterPro" id="IPR000172">
    <property type="entry name" value="GMC_OxRdtase_N"/>
</dbReference>
<dbReference type="PIRSF" id="PIRSF000137">
    <property type="entry name" value="Alcohol_oxidase"/>
    <property type="match status" value="1"/>
</dbReference>
<dbReference type="Proteomes" id="UP000467700">
    <property type="component" value="Unassembled WGS sequence"/>
</dbReference>
<accession>A0A8S0W634</accession>
<dbReference type="InterPro" id="IPR012132">
    <property type="entry name" value="GMC_OxRdtase"/>
</dbReference>
<sequence>MDVLRAQEAVLLDENLIISISKVYPPPRRCLECYKNQFHAVALGAIVSNVADLPGLTYDFVVVGGGTAGNVIANRLTENPNVSVLVLEAGGSHEGIANMTIPFWCPTLTPFTQYDWNYTTVPQPGLGGRSIPYMRGRVLGGSSSVNYLVYTRGTSEDYDRYAKLSGDPGWGWNALQHYFKKNEKWSPPVDGHDTTGEFDPSVHGYNGLLGVSVPGHLEPIDARIVQTTQELPEFPFIQDYNSGKHLGIGLLQNTIADGERTSSATAYLAPPFRQRQNLKVLINAQTTKIKSVNYGFGPVFKTVEFVSGGATVRVTARKEIVLSAGSVGTPHILLNSGVGDKNDLKKFGIKSVLHLPDVGRNLSDHVLTPEGWLVNSEDTFDSFFRNETAVQEATDLWTSSRQGVLSGTISNHVGWARLKSDASILQTVTDPAAGPNTGHYELLVSNGVPIPPYPPTGNFLGATVVLLTPTSRGSITLNSSNPLDAPLINPNLLGTDFDKFTVREAIRAARRLVGAPAWTGYVAAQLNTATTDAELDAYVAGAAGTIFHPVGTAAMSPKGASYGVVDPDLKVKGASGLRIVDASVIPVVPAAHTVAPVYVFAERAADLIKACWGL</sequence>
<comment type="subunit">
    <text evidence="4">Monomer.</text>
</comment>
<dbReference type="Pfam" id="PF05199">
    <property type="entry name" value="GMC_oxred_C"/>
    <property type="match status" value="1"/>
</dbReference>
<comment type="catalytic activity">
    <reaction evidence="11">
        <text>pyranose + acceptor = pyranos-2,3-diulose + reduced acceptor.</text>
        <dbReference type="EC" id="1.1.99.29"/>
    </reaction>
</comment>
<feature type="binding site" evidence="16">
    <location>
        <begin position="146"/>
        <end position="149"/>
    </location>
    <ligand>
        <name>FAD</name>
        <dbReference type="ChEBI" id="CHEBI:57692"/>
    </ligand>
</feature>
<dbReference type="PANTHER" id="PTHR11552">
    <property type="entry name" value="GLUCOSE-METHANOL-CHOLINE GMC OXIDOREDUCTASE"/>
    <property type="match status" value="1"/>
</dbReference>
<evidence type="ECO:0000256" key="9">
    <source>
        <dbReference type="ARBA" id="ARBA00024699"/>
    </source>
</evidence>
<dbReference type="InterPro" id="IPR036188">
    <property type="entry name" value="FAD/NAD-bd_sf"/>
</dbReference>
<evidence type="ECO:0000256" key="1">
    <source>
        <dbReference type="ARBA" id="ARBA00001974"/>
    </source>
</evidence>
<evidence type="ECO:0000256" key="14">
    <source>
        <dbReference type="ARBA" id="ARBA00034059"/>
    </source>
</evidence>
<keyword evidence="8 16" id="KW-0274">FAD</keyword>
<dbReference type="AlphaFoldDB" id="A0A8S0W634"/>